<comment type="caution">
    <text evidence="3">The sequence shown here is derived from an EMBL/GenBank/DDBJ whole genome shotgun (WGS) entry which is preliminary data.</text>
</comment>
<dbReference type="InterPro" id="IPR000866">
    <property type="entry name" value="AhpC/TSA"/>
</dbReference>
<dbReference type="PROSITE" id="PS51352">
    <property type="entry name" value="THIOREDOXIN_2"/>
    <property type="match status" value="1"/>
</dbReference>
<dbReference type="InterPro" id="IPR036249">
    <property type="entry name" value="Thioredoxin-like_sf"/>
</dbReference>
<feature type="domain" description="Thioredoxin" evidence="2">
    <location>
        <begin position="36"/>
        <end position="175"/>
    </location>
</feature>
<keyword evidence="4" id="KW-1185">Reference proteome</keyword>
<dbReference type="SUPFAM" id="SSF52833">
    <property type="entry name" value="Thioredoxin-like"/>
    <property type="match status" value="1"/>
</dbReference>
<feature type="transmembrane region" description="Helical" evidence="1">
    <location>
        <begin position="6"/>
        <end position="26"/>
    </location>
</feature>
<keyword evidence="1" id="KW-0812">Transmembrane</keyword>
<proteinExistence type="predicted"/>
<dbReference type="RefSeq" id="WP_386105996.1">
    <property type="nucleotide sequence ID" value="NZ_JBHTJR010000027.1"/>
</dbReference>
<dbReference type="EC" id="1.11.1.24" evidence="3"/>
<name>A0ABW3JQ10_9FLAO</name>
<evidence type="ECO:0000256" key="1">
    <source>
        <dbReference type="SAM" id="Phobius"/>
    </source>
</evidence>
<organism evidence="3 4">
    <name type="scientific">Tenacibaculum geojense</name>
    <dbReference type="NCBI Taxonomy" id="915352"/>
    <lineage>
        <taxon>Bacteria</taxon>
        <taxon>Pseudomonadati</taxon>
        <taxon>Bacteroidota</taxon>
        <taxon>Flavobacteriia</taxon>
        <taxon>Flavobacteriales</taxon>
        <taxon>Flavobacteriaceae</taxon>
        <taxon>Tenacibaculum</taxon>
    </lineage>
</organism>
<sequence>MRKKSILILVVIVVIGLLSYLGFNVISKAKEKNKIAKQLEIIPEFEFLTLEQKPFTKANLKPKTNSIFIYFNSECDFCQHEAQSISDNLNSFKNGQFIFVSTEPIATIKKFSEQYNLNNQQNITFLYDSNSTFSSRFDANSIPYLLIYDQNQKLIKKHKGQLNANGILGVLKEND</sequence>
<dbReference type="EMBL" id="JBHTJR010000027">
    <property type="protein sequence ID" value="MFD0992572.1"/>
    <property type="molecule type" value="Genomic_DNA"/>
</dbReference>
<dbReference type="GO" id="GO:0140824">
    <property type="term" value="F:thioredoxin-dependent peroxiredoxin activity"/>
    <property type="evidence" value="ECO:0007669"/>
    <property type="project" value="UniProtKB-EC"/>
</dbReference>
<keyword evidence="1" id="KW-1133">Transmembrane helix</keyword>
<keyword evidence="3" id="KW-0560">Oxidoreductase</keyword>
<dbReference type="InterPro" id="IPR013766">
    <property type="entry name" value="Thioredoxin_domain"/>
</dbReference>
<reference evidence="4" key="1">
    <citation type="journal article" date="2019" name="Int. J. Syst. Evol. Microbiol.">
        <title>The Global Catalogue of Microorganisms (GCM) 10K type strain sequencing project: providing services to taxonomists for standard genome sequencing and annotation.</title>
        <authorList>
            <consortium name="The Broad Institute Genomics Platform"/>
            <consortium name="The Broad Institute Genome Sequencing Center for Infectious Disease"/>
            <person name="Wu L."/>
            <person name="Ma J."/>
        </authorList>
    </citation>
    <scope>NUCLEOTIDE SEQUENCE [LARGE SCALE GENOMIC DNA]</scope>
    <source>
        <strain evidence="4">CCUG 60527</strain>
    </source>
</reference>
<keyword evidence="1" id="KW-0472">Membrane</keyword>
<evidence type="ECO:0000313" key="4">
    <source>
        <dbReference type="Proteomes" id="UP001597062"/>
    </source>
</evidence>
<evidence type="ECO:0000313" key="3">
    <source>
        <dbReference type="EMBL" id="MFD0992572.1"/>
    </source>
</evidence>
<keyword evidence="3" id="KW-0575">Peroxidase</keyword>
<dbReference type="Proteomes" id="UP001597062">
    <property type="component" value="Unassembled WGS sequence"/>
</dbReference>
<evidence type="ECO:0000259" key="2">
    <source>
        <dbReference type="PROSITE" id="PS51352"/>
    </source>
</evidence>
<gene>
    <name evidence="3" type="ORF">ACFQ1U_05090</name>
</gene>
<accession>A0ABW3JQ10</accession>
<protein>
    <submittedName>
        <fullName evidence="3">Peroxiredoxin family protein</fullName>
        <ecNumber evidence="3">1.11.1.24</ecNumber>
    </submittedName>
</protein>
<dbReference type="Gene3D" id="3.40.30.10">
    <property type="entry name" value="Glutaredoxin"/>
    <property type="match status" value="1"/>
</dbReference>
<dbReference type="Pfam" id="PF00578">
    <property type="entry name" value="AhpC-TSA"/>
    <property type="match status" value="1"/>
</dbReference>